<feature type="region of interest" description="Disordered" evidence="1">
    <location>
        <begin position="82"/>
        <end position="132"/>
    </location>
</feature>
<comment type="caution">
    <text evidence="2">The sequence shown here is derived from an EMBL/GenBank/DDBJ whole genome shotgun (WGS) entry which is preliminary data.</text>
</comment>
<feature type="region of interest" description="Disordered" evidence="1">
    <location>
        <begin position="39"/>
        <end position="60"/>
    </location>
</feature>
<dbReference type="Proteomes" id="UP001500804">
    <property type="component" value="Unassembled WGS sequence"/>
</dbReference>
<evidence type="ECO:0000313" key="2">
    <source>
        <dbReference type="EMBL" id="GAA5121724.1"/>
    </source>
</evidence>
<evidence type="ECO:0000313" key="3">
    <source>
        <dbReference type="Proteomes" id="UP001500804"/>
    </source>
</evidence>
<reference evidence="3" key="1">
    <citation type="journal article" date="2019" name="Int. J. Syst. Evol. Microbiol.">
        <title>The Global Catalogue of Microorganisms (GCM) 10K type strain sequencing project: providing services to taxonomists for standard genome sequencing and annotation.</title>
        <authorList>
            <consortium name="The Broad Institute Genomics Platform"/>
            <consortium name="The Broad Institute Genome Sequencing Center for Infectious Disease"/>
            <person name="Wu L."/>
            <person name="Ma J."/>
        </authorList>
    </citation>
    <scope>NUCLEOTIDE SEQUENCE [LARGE SCALE GENOMIC DNA]</scope>
    <source>
        <strain evidence="3">JCM 18302</strain>
    </source>
</reference>
<gene>
    <name evidence="2" type="ORF">GCM10023320_30940</name>
</gene>
<protein>
    <submittedName>
        <fullName evidence="2">Uncharacterized protein</fullName>
    </submittedName>
</protein>
<proteinExistence type="predicted"/>
<keyword evidence="3" id="KW-1185">Reference proteome</keyword>
<sequence length="166" mass="18019">MTNGPGPADEFAALFGAQMNKNTLAAVIARNLAGVPDDPVEAGRPVPNDDFADVPYDEPHRERRRRAALEALGYRGARLDGLMDRMTGDTPRQIETSARELAELAGPPPARPVDPSQGRGNFGDTPTSPEHEFREMIDTVLGPRGMIKRGPIRAFEAGPEGLRRTH</sequence>
<accession>A0ABP9NIG8</accession>
<evidence type="ECO:0000256" key="1">
    <source>
        <dbReference type="SAM" id="MobiDB-lite"/>
    </source>
</evidence>
<name>A0ABP9NIG8_9PSEU</name>
<organism evidence="2 3">
    <name type="scientific">Pseudonocardia adelaidensis</name>
    <dbReference type="NCBI Taxonomy" id="648754"/>
    <lineage>
        <taxon>Bacteria</taxon>
        <taxon>Bacillati</taxon>
        <taxon>Actinomycetota</taxon>
        <taxon>Actinomycetes</taxon>
        <taxon>Pseudonocardiales</taxon>
        <taxon>Pseudonocardiaceae</taxon>
        <taxon>Pseudonocardia</taxon>
    </lineage>
</organism>
<dbReference type="EMBL" id="BAABJO010000010">
    <property type="protein sequence ID" value="GAA5121724.1"/>
    <property type="molecule type" value="Genomic_DNA"/>
</dbReference>